<evidence type="ECO:0000313" key="5">
    <source>
        <dbReference type="Proteomes" id="UP001634393"/>
    </source>
</evidence>
<dbReference type="InterPro" id="IPR043502">
    <property type="entry name" value="DNA/RNA_pol_sf"/>
</dbReference>
<dbReference type="Proteomes" id="UP001634393">
    <property type="component" value="Unassembled WGS sequence"/>
</dbReference>
<dbReference type="SUPFAM" id="SSF56672">
    <property type="entry name" value="DNA/RNA polymerases"/>
    <property type="match status" value="1"/>
</dbReference>
<dbReference type="InterPro" id="IPR013103">
    <property type="entry name" value="RVT_2"/>
</dbReference>
<gene>
    <name evidence="4" type="ORF">ACJIZ3_005835</name>
</gene>
<organism evidence="4 5">
    <name type="scientific">Penstemon smallii</name>
    <dbReference type="NCBI Taxonomy" id="265156"/>
    <lineage>
        <taxon>Eukaryota</taxon>
        <taxon>Viridiplantae</taxon>
        <taxon>Streptophyta</taxon>
        <taxon>Embryophyta</taxon>
        <taxon>Tracheophyta</taxon>
        <taxon>Spermatophyta</taxon>
        <taxon>Magnoliopsida</taxon>
        <taxon>eudicotyledons</taxon>
        <taxon>Gunneridae</taxon>
        <taxon>Pentapetalae</taxon>
        <taxon>asterids</taxon>
        <taxon>lamiids</taxon>
        <taxon>Lamiales</taxon>
        <taxon>Plantaginaceae</taxon>
        <taxon>Cheloneae</taxon>
        <taxon>Penstemon</taxon>
    </lineage>
</organism>
<dbReference type="PANTHER" id="PTHR47481">
    <property type="match status" value="1"/>
</dbReference>
<comment type="caution">
    <text evidence="4">The sequence shown here is derived from an EMBL/GenBank/DDBJ whole genome shotgun (WGS) entry which is preliminary data.</text>
</comment>
<sequence length="1436" mass="162833">MSSSSSETQSLSIISMPNIATIKLSQDNYLLWKAQMIPYFRGQDLFGYLDGTTPPPPKNISITLSDTNNVSEKPNPAYSQWIKQDNLILSTLMSSLTEGVLAQVVNYSSSHDVWCALEETFFSKSRARSIQIRTQLATATKGSKSATEYFHFIKRLADELAIAGQPLTRDDIISYIFTGLGHEYESFVASISARTDSVTLEEIHSLLLSTKARLSRHQLTPAIQQPSANVAQRQSQTFVRNGRGGPRGRGRGNHGGFNFSNRNNDQPSIVCQVCDKVGHSARKCYHRFDPFYQVSPKDTPKQAMVAMNNGNPTNWETEWHADTSATHHLTNDVSNLNQQSHEYNGLDTVQVGNGKGLHISKTGSSKFKTNSSTFVLNQVLVVPEIQKNLISVQQFCIDNNVYFEFHAHFFLVKDYLGKVLHKGHINDGLYSFATSTRLPQTHSSIRVSFRNWHRRLGHASSPVVHKVLSTFNFPVEKNKLHTVCPDCQMAKSHNLPFKLSTFVSSKPLDLIFTDVWGPAYVTSTNGAKYYVSFQDDFSKFTWLFPIKLKSDVEKVFLNFQQYVEKQFERKIKAVQSDWGGEYRRLNTYFKNTGINHRLSCPHTHQQNGSIERKHRHIVEVGLSMLAHSNLPMIYWDDAFQTATYVINRLPTTVLNQKSPFEKLYNRIPDYSFMRVFGCACWPNLRPYNKNKLNFRSKTCIFIGYSLCHQGYKCLDLSTGKVYVSRHVVFDENLFPYTSENKSQSPNSQTSNSIMLPLHINSSSPESLRDLHPNPIPTRIESAPLCSNFAGTDHGTSNQQATNGIEPESLRDLHPNPIPSRIESAPLCSNFAGTDHGTLNQQATNGIDSADTPHEDEQHIPITNHSMITRAKNHIHKPRQRTDGCIRYPLPRALIAETTNLAKEPTSFTEACKSTHWRDAMNNEFNALLQNGTWSLVSPSTNTNVVGCRWVFKIKRKVDGTIERYKARLVAKGFHQQEGVDFYETFSPVIKHTTIRLVISLAVSFNWPIRLLDVQNAFLHGELQEDVFMSQPPGYIHPQYPNHVCKLHKSLYGLRQAPRAWFSKLSDKLKSLGFQESKADTSLFIFRKSAIIIFILIYVDDILITGSSSDTITRMIDCLKTTFAIKDLGSLNFFLGVEALRCPDGIYLTQRNYIVDLLKRSNMDKAKPCTSPMASNCHLTSTDGHPFEDMSLYRSIVGSLQYLSFTRPDLAFAVHKVSKFMHQPLDTHWVAVKRILRYLKHSISTGLYITKSVDMRLQAYSDSDWATDRDNRRSVGAFCVYMGSNLISWSCKQQLTVARSSTEAEYKALANTAAELTWIKSLLIEIGFPQTQPPVLWCDNIGATYLTSNPAFHARTKHIEIDFQFVRDQVFNKQLVVQFISSRDQLADALTKPLPPVQFKHVKHNLNVRELPSRLRGHVENQVRIIEDIEDQDIEAS</sequence>
<keyword evidence="1" id="KW-0645">Protease</keyword>
<dbReference type="InterPro" id="IPR054722">
    <property type="entry name" value="PolX-like_BBD"/>
</dbReference>
<evidence type="ECO:0000259" key="3">
    <source>
        <dbReference type="PROSITE" id="PS50994"/>
    </source>
</evidence>
<keyword evidence="1" id="KW-0378">Hydrolase</keyword>
<dbReference type="SUPFAM" id="SSF53098">
    <property type="entry name" value="Ribonuclease H-like"/>
    <property type="match status" value="1"/>
</dbReference>
<dbReference type="EMBL" id="JBJXBP010000007">
    <property type="protein sequence ID" value="KAL3819930.1"/>
    <property type="molecule type" value="Genomic_DNA"/>
</dbReference>
<dbReference type="PANTHER" id="PTHR47481:SF22">
    <property type="entry name" value="RETROTRANSPOSON GAG DOMAIN-CONTAINING PROTEIN"/>
    <property type="match status" value="1"/>
</dbReference>
<reference evidence="4 5" key="1">
    <citation type="submission" date="2024-12" db="EMBL/GenBank/DDBJ databases">
        <title>The unique morphological basis and parallel evolutionary history of personate flowers in Penstemon.</title>
        <authorList>
            <person name="Depatie T.H."/>
            <person name="Wessinger C.A."/>
        </authorList>
    </citation>
    <scope>NUCLEOTIDE SEQUENCE [LARGE SCALE GENOMIC DNA]</scope>
    <source>
        <strain evidence="4">WTNN_2</strain>
        <tissue evidence="4">Leaf</tissue>
    </source>
</reference>
<dbReference type="Pfam" id="PF07727">
    <property type="entry name" value="RVT_2"/>
    <property type="match status" value="1"/>
</dbReference>
<dbReference type="InterPro" id="IPR012337">
    <property type="entry name" value="RNaseH-like_sf"/>
</dbReference>
<name>A0ABD3S600_9LAMI</name>
<feature type="domain" description="Integrase catalytic" evidence="3">
    <location>
        <begin position="503"/>
        <end position="667"/>
    </location>
</feature>
<dbReference type="InterPro" id="IPR057670">
    <property type="entry name" value="SH3_retrovirus"/>
</dbReference>
<proteinExistence type="predicted"/>
<feature type="region of interest" description="Disordered" evidence="2">
    <location>
        <begin position="239"/>
        <end position="262"/>
    </location>
</feature>
<dbReference type="Gene3D" id="3.30.420.10">
    <property type="entry name" value="Ribonuclease H-like superfamily/Ribonuclease H"/>
    <property type="match status" value="1"/>
</dbReference>
<dbReference type="Pfam" id="PF22936">
    <property type="entry name" value="Pol_BBD"/>
    <property type="match status" value="1"/>
</dbReference>
<keyword evidence="1" id="KW-0064">Aspartyl protease</keyword>
<keyword evidence="5" id="KW-1185">Reference proteome</keyword>
<evidence type="ECO:0000256" key="1">
    <source>
        <dbReference type="ARBA" id="ARBA00022750"/>
    </source>
</evidence>
<dbReference type="InterPro" id="IPR036397">
    <property type="entry name" value="RNaseH_sf"/>
</dbReference>
<evidence type="ECO:0000313" key="4">
    <source>
        <dbReference type="EMBL" id="KAL3819930.1"/>
    </source>
</evidence>
<dbReference type="InterPro" id="IPR025724">
    <property type="entry name" value="GAG-pre-integrase_dom"/>
</dbReference>
<accession>A0ABD3S600</accession>
<dbReference type="GO" id="GO:0004190">
    <property type="term" value="F:aspartic-type endopeptidase activity"/>
    <property type="evidence" value="ECO:0007669"/>
    <property type="project" value="UniProtKB-KW"/>
</dbReference>
<protein>
    <recommendedName>
        <fullName evidence="3">Integrase catalytic domain-containing protein</fullName>
    </recommendedName>
</protein>
<dbReference type="Pfam" id="PF25597">
    <property type="entry name" value="SH3_retrovirus"/>
    <property type="match status" value="1"/>
</dbReference>
<evidence type="ECO:0000256" key="2">
    <source>
        <dbReference type="SAM" id="MobiDB-lite"/>
    </source>
</evidence>
<dbReference type="CDD" id="cd09272">
    <property type="entry name" value="RNase_HI_RT_Ty1"/>
    <property type="match status" value="1"/>
</dbReference>
<dbReference type="PROSITE" id="PS50994">
    <property type="entry name" value="INTEGRASE"/>
    <property type="match status" value="1"/>
</dbReference>
<dbReference type="InterPro" id="IPR001584">
    <property type="entry name" value="Integrase_cat-core"/>
</dbReference>
<dbReference type="Pfam" id="PF13976">
    <property type="entry name" value="gag_pre-integrs"/>
    <property type="match status" value="1"/>
</dbReference>
<dbReference type="Pfam" id="PF14223">
    <property type="entry name" value="Retrotran_gag_2"/>
    <property type="match status" value="1"/>
</dbReference>